<feature type="non-terminal residue" evidence="2">
    <location>
        <position position="1"/>
    </location>
</feature>
<protein>
    <submittedName>
        <fullName evidence="2">Uncharacterized protein</fullName>
    </submittedName>
</protein>
<evidence type="ECO:0000313" key="2">
    <source>
        <dbReference type="EMBL" id="KKK76409.1"/>
    </source>
</evidence>
<dbReference type="EMBL" id="LAZR01055418">
    <property type="protein sequence ID" value="KKK76409.1"/>
    <property type="molecule type" value="Genomic_DNA"/>
</dbReference>
<feature type="compositionally biased region" description="Basic and acidic residues" evidence="1">
    <location>
        <begin position="98"/>
        <end position="111"/>
    </location>
</feature>
<dbReference type="AlphaFoldDB" id="A0A0F9AD74"/>
<comment type="caution">
    <text evidence="2">The sequence shown here is derived from an EMBL/GenBank/DDBJ whole genome shotgun (WGS) entry which is preliminary data.</text>
</comment>
<name>A0A0F9AD74_9ZZZZ</name>
<accession>A0A0F9AD74</accession>
<sequence>VPPLGWSPMACSVTTENPVHEFRLSVRGRYHGQKTYVKTKFAPWLNYYGDMSGWAKNVLTLFATYVTKTDNYGALIRYCSNSQYLPTRYGRQIGKGRRLQEGTRQEDPHGP</sequence>
<evidence type="ECO:0000256" key="1">
    <source>
        <dbReference type="SAM" id="MobiDB-lite"/>
    </source>
</evidence>
<reference evidence="2" key="1">
    <citation type="journal article" date="2015" name="Nature">
        <title>Complex archaea that bridge the gap between prokaryotes and eukaryotes.</title>
        <authorList>
            <person name="Spang A."/>
            <person name="Saw J.H."/>
            <person name="Jorgensen S.L."/>
            <person name="Zaremba-Niedzwiedzka K."/>
            <person name="Martijn J."/>
            <person name="Lind A.E."/>
            <person name="van Eijk R."/>
            <person name="Schleper C."/>
            <person name="Guy L."/>
            <person name="Ettema T.J."/>
        </authorList>
    </citation>
    <scope>NUCLEOTIDE SEQUENCE</scope>
</reference>
<proteinExistence type="predicted"/>
<feature type="region of interest" description="Disordered" evidence="1">
    <location>
        <begin position="91"/>
        <end position="111"/>
    </location>
</feature>
<gene>
    <name evidence="2" type="ORF">LCGC14_2863940</name>
</gene>
<organism evidence="2">
    <name type="scientific">marine sediment metagenome</name>
    <dbReference type="NCBI Taxonomy" id="412755"/>
    <lineage>
        <taxon>unclassified sequences</taxon>
        <taxon>metagenomes</taxon>
        <taxon>ecological metagenomes</taxon>
    </lineage>
</organism>